<evidence type="ECO:0000313" key="3">
    <source>
        <dbReference type="Proteomes" id="UP000294567"/>
    </source>
</evidence>
<keyword evidence="1" id="KW-1133">Transmembrane helix</keyword>
<keyword evidence="3" id="KW-1185">Reference proteome</keyword>
<dbReference type="InterPro" id="IPR023804">
    <property type="entry name" value="DUF3792_TM"/>
</dbReference>
<dbReference type="Pfam" id="PF12670">
    <property type="entry name" value="DUF3792"/>
    <property type="match status" value="1"/>
</dbReference>
<keyword evidence="1" id="KW-0812">Transmembrane</keyword>
<feature type="transmembrane region" description="Helical" evidence="1">
    <location>
        <begin position="12"/>
        <end position="37"/>
    </location>
</feature>
<feature type="transmembrane region" description="Helical" evidence="1">
    <location>
        <begin position="44"/>
        <end position="65"/>
    </location>
</feature>
<dbReference type="RefSeq" id="WP_132027050.1">
    <property type="nucleotide sequence ID" value="NZ_CP068564.1"/>
</dbReference>
<gene>
    <name evidence="2" type="ORF">EDD65_10528</name>
</gene>
<feature type="transmembrane region" description="Helical" evidence="1">
    <location>
        <begin position="71"/>
        <end position="94"/>
    </location>
</feature>
<evidence type="ECO:0000313" key="2">
    <source>
        <dbReference type="EMBL" id="TCS89557.1"/>
    </source>
</evidence>
<protein>
    <submittedName>
        <fullName evidence="2">Putative membrane protein (TIGR04086 family)</fullName>
    </submittedName>
</protein>
<dbReference type="AlphaFoldDB" id="A0A4R3KVM6"/>
<feature type="transmembrane region" description="Helical" evidence="1">
    <location>
        <begin position="101"/>
        <end position="122"/>
    </location>
</feature>
<sequence length="125" mass="13962">MKEKVLNHMIYLFKGLIFSMGITILLLFILSLILLYTPFKESNISLLNTIVMIISITIGSIYVSINIGENGWINGGILGILYFLMLILLNYLFLKPFLIDIYLIGKLVLSLVIGIIGGIIGINLK</sequence>
<keyword evidence="1" id="KW-0472">Membrane</keyword>
<organism evidence="2 3">
    <name type="scientific">Keratinibaculum paraultunense</name>
    <dbReference type="NCBI Taxonomy" id="1278232"/>
    <lineage>
        <taxon>Bacteria</taxon>
        <taxon>Bacillati</taxon>
        <taxon>Bacillota</taxon>
        <taxon>Tissierellia</taxon>
        <taxon>Tissierellales</taxon>
        <taxon>Tepidimicrobiaceae</taxon>
        <taxon>Keratinibaculum</taxon>
    </lineage>
</organism>
<accession>A0A4R3KVM6</accession>
<dbReference type="NCBIfam" id="TIGR04086">
    <property type="entry name" value="TIGR04086_membr"/>
    <property type="match status" value="1"/>
</dbReference>
<comment type="caution">
    <text evidence="2">The sequence shown here is derived from an EMBL/GenBank/DDBJ whole genome shotgun (WGS) entry which is preliminary data.</text>
</comment>
<evidence type="ECO:0000256" key="1">
    <source>
        <dbReference type="SAM" id="Phobius"/>
    </source>
</evidence>
<proteinExistence type="predicted"/>
<dbReference type="Proteomes" id="UP000294567">
    <property type="component" value="Unassembled WGS sequence"/>
</dbReference>
<dbReference type="EMBL" id="SMAE01000005">
    <property type="protein sequence ID" value="TCS89557.1"/>
    <property type="molecule type" value="Genomic_DNA"/>
</dbReference>
<name>A0A4R3KVM6_9FIRM</name>
<reference evidence="2 3" key="1">
    <citation type="submission" date="2019-03" db="EMBL/GenBank/DDBJ databases">
        <title>Genomic Encyclopedia of Type Strains, Phase IV (KMG-IV): sequencing the most valuable type-strain genomes for metagenomic binning, comparative biology and taxonomic classification.</title>
        <authorList>
            <person name="Goeker M."/>
        </authorList>
    </citation>
    <scope>NUCLEOTIDE SEQUENCE [LARGE SCALE GENOMIC DNA]</scope>
    <source>
        <strain evidence="2 3">DSM 26752</strain>
    </source>
</reference>